<sequence length="339" mass="36984">MQTAIDTLTPGKPGFQQSDVADLKGMTVLVTGATGGIGFEVAKAFALSRARVLLLSRKTENGKEAIRKIKEASSDPVDISFISCDLGNLQNVKEVADKIRKEEERLDILVNDAGVGVNKFDVSADGIDRHFAVNYLGHYLLTNRLMPLIRRTAKDHTKPAPRIVSLSSELHRAASSSIKFASPTEITEEAQDYSANALYARSKLAMLLFTKYGLVERVIRPTGARIFALATHPGAVATGQQDQFKEAYGQAFGSIMKAVTVPFMRTPEQGSLSTLWAATSEDVEKEGLQGYYFTDPGTPGKETAQACDEQLGKNLWDVSEVLVKQKLGDDGLLPWDQEM</sequence>
<protein>
    <submittedName>
        <fullName evidence="2">NAD(P)-binding protein</fullName>
    </submittedName>
</protein>
<keyword evidence="1" id="KW-0560">Oxidoreductase</keyword>
<name>A0A166WYG4_9AGAM</name>
<gene>
    <name evidence="2" type="ORF">FIBSPDRAFT_923786</name>
</gene>
<accession>A0A166WYG4</accession>
<evidence type="ECO:0000313" key="3">
    <source>
        <dbReference type="Proteomes" id="UP000076532"/>
    </source>
</evidence>
<dbReference type="STRING" id="436010.A0A166WYG4"/>
<organism evidence="2 3">
    <name type="scientific">Athelia psychrophila</name>
    <dbReference type="NCBI Taxonomy" id="1759441"/>
    <lineage>
        <taxon>Eukaryota</taxon>
        <taxon>Fungi</taxon>
        <taxon>Dikarya</taxon>
        <taxon>Basidiomycota</taxon>
        <taxon>Agaricomycotina</taxon>
        <taxon>Agaricomycetes</taxon>
        <taxon>Agaricomycetidae</taxon>
        <taxon>Atheliales</taxon>
        <taxon>Atheliaceae</taxon>
        <taxon>Athelia</taxon>
    </lineage>
</organism>
<dbReference type="Proteomes" id="UP000076532">
    <property type="component" value="Unassembled WGS sequence"/>
</dbReference>
<evidence type="ECO:0000313" key="2">
    <source>
        <dbReference type="EMBL" id="KZP34240.1"/>
    </source>
</evidence>
<dbReference type="Gene3D" id="3.40.50.720">
    <property type="entry name" value="NAD(P)-binding Rossmann-like Domain"/>
    <property type="match status" value="1"/>
</dbReference>
<dbReference type="GO" id="GO:0016491">
    <property type="term" value="F:oxidoreductase activity"/>
    <property type="evidence" value="ECO:0007669"/>
    <property type="project" value="UniProtKB-KW"/>
</dbReference>
<dbReference type="SUPFAM" id="SSF51735">
    <property type="entry name" value="NAD(P)-binding Rossmann-fold domains"/>
    <property type="match status" value="1"/>
</dbReference>
<dbReference type="InterPro" id="IPR002347">
    <property type="entry name" value="SDR_fam"/>
</dbReference>
<dbReference type="Pfam" id="PF00106">
    <property type="entry name" value="adh_short"/>
    <property type="match status" value="1"/>
</dbReference>
<dbReference type="OrthoDB" id="191139at2759"/>
<dbReference type="EMBL" id="KV417480">
    <property type="protein sequence ID" value="KZP34240.1"/>
    <property type="molecule type" value="Genomic_DNA"/>
</dbReference>
<keyword evidence="3" id="KW-1185">Reference proteome</keyword>
<dbReference type="InterPro" id="IPR036291">
    <property type="entry name" value="NAD(P)-bd_dom_sf"/>
</dbReference>
<proteinExistence type="predicted"/>
<evidence type="ECO:0000256" key="1">
    <source>
        <dbReference type="ARBA" id="ARBA00023002"/>
    </source>
</evidence>
<reference evidence="2 3" key="1">
    <citation type="journal article" date="2016" name="Mol. Biol. Evol.">
        <title>Comparative Genomics of Early-Diverging Mushroom-Forming Fungi Provides Insights into the Origins of Lignocellulose Decay Capabilities.</title>
        <authorList>
            <person name="Nagy L.G."/>
            <person name="Riley R."/>
            <person name="Tritt A."/>
            <person name="Adam C."/>
            <person name="Daum C."/>
            <person name="Floudas D."/>
            <person name="Sun H."/>
            <person name="Yadav J.S."/>
            <person name="Pangilinan J."/>
            <person name="Larsson K.H."/>
            <person name="Matsuura K."/>
            <person name="Barry K."/>
            <person name="Labutti K."/>
            <person name="Kuo R."/>
            <person name="Ohm R.A."/>
            <person name="Bhattacharya S.S."/>
            <person name="Shirouzu T."/>
            <person name="Yoshinaga Y."/>
            <person name="Martin F.M."/>
            <person name="Grigoriev I.V."/>
            <person name="Hibbett D.S."/>
        </authorList>
    </citation>
    <scope>NUCLEOTIDE SEQUENCE [LARGE SCALE GENOMIC DNA]</scope>
    <source>
        <strain evidence="2 3">CBS 109695</strain>
    </source>
</reference>
<dbReference type="PRINTS" id="PR00081">
    <property type="entry name" value="GDHRDH"/>
</dbReference>
<dbReference type="PANTHER" id="PTHR43157">
    <property type="entry name" value="PHOSPHATIDYLINOSITOL-GLYCAN BIOSYNTHESIS CLASS F PROTEIN-RELATED"/>
    <property type="match status" value="1"/>
</dbReference>
<dbReference type="PANTHER" id="PTHR43157:SF31">
    <property type="entry name" value="PHOSPHATIDYLINOSITOL-GLYCAN BIOSYNTHESIS CLASS F PROTEIN"/>
    <property type="match status" value="1"/>
</dbReference>
<dbReference type="AlphaFoldDB" id="A0A166WYG4"/>